<feature type="binding site" description="covalent" evidence="8">
    <location>
        <position position="51"/>
    </location>
    <ligand>
        <name>heme c</name>
        <dbReference type="ChEBI" id="CHEBI:61717"/>
        <label>1</label>
    </ligand>
</feature>
<evidence type="ECO:0000256" key="4">
    <source>
        <dbReference type="ARBA" id="ARBA00022723"/>
    </source>
</evidence>
<dbReference type="Gene3D" id="1.10.760.10">
    <property type="entry name" value="Cytochrome c-like domain"/>
    <property type="match status" value="2"/>
</dbReference>
<comment type="subcellular location">
    <subcellularLocation>
        <location evidence="1">Periplasm</location>
    </subcellularLocation>
</comment>
<comment type="PTM">
    <text evidence="8">Binds 2 heme c groups covalently per subunit.</text>
</comment>
<feature type="binding site" description="axial binding residue" evidence="9">
    <location>
        <position position="99"/>
    </location>
    <ligand>
        <name>heme c</name>
        <dbReference type="ChEBI" id="CHEBI:61717"/>
        <label>1</label>
    </ligand>
    <ligandPart>
        <name>Fe</name>
        <dbReference type="ChEBI" id="CHEBI:18248"/>
    </ligandPart>
</feature>
<evidence type="ECO:0000256" key="9">
    <source>
        <dbReference type="PIRSR" id="PIRSR000005-2"/>
    </source>
</evidence>
<dbReference type="InterPro" id="IPR024167">
    <property type="entry name" value="Cytochrome_c4-like"/>
</dbReference>
<feature type="binding site" description="axial binding residue" evidence="9">
    <location>
        <position position="148"/>
    </location>
    <ligand>
        <name>heme c</name>
        <dbReference type="ChEBI" id="CHEBI:61717"/>
        <label>2</label>
    </ligand>
    <ligandPart>
        <name>Fe</name>
        <dbReference type="ChEBI" id="CHEBI:18248"/>
    </ligandPart>
</feature>
<protein>
    <submittedName>
        <fullName evidence="11">Cytochrome C</fullName>
    </submittedName>
</protein>
<feature type="binding site" description="axial binding residue" evidence="9">
    <location>
        <position position="52"/>
    </location>
    <ligand>
        <name>heme c</name>
        <dbReference type="ChEBI" id="CHEBI:61717"/>
        <label>1</label>
    </ligand>
    <ligandPart>
        <name>Fe</name>
        <dbReference type="ChEBI" id="CHEBI:18248"/>
    </ligandPart>
</feature>
<dbReference type="GO" id="GO:0020037">
    <property type="term" value="F:heme binding"/>
    <property type="evidence" value="ECO:0007669"/>
    <property type="project" value="InterPro"/>
</dbReference>
<keyword evidence="4 9" id="KW-0479">Metal-binding</keyword>
<organism evidence="11 12">
    <name type="scientific">OM182 bacterium MED-G28</name>
    <dbReference type="NCBI Taxonomy" id="1986256"/>
    <lineage>
        <taxon>Bacteria</taxon>
        <taxon>Pseudomonadati</taxon>
        <taxon>Pseudomonadota</taxon>
        <taxon>Gammaproteobacteria</taxon>
        <taxon>OMG group</taxon>
        <taxon>OM182 clade</taxon>
    </lineage>
</organism>
<comment type="caution">
    <text evidence="11">The sequence shown here is derived from an EMBL/GenBank/DDBJ whole genome shotgun (WGS) entry which is preliminary data.</text>
</comment>
<keyword evidence="5" id="KW-0574">Periplasm</keyword>
<keyword evidence="7 9" id="KW-0408">Iron</keyword>
<dbReference type="InterPro" id="IPR009056">
    <property type="entry name" value="Cyt_c-like_dom"/>
</dbReference>
<feature type="binding site" description="covalent" evidence="8">
    <location>
        <position position="147"/>
    </location>
    <ligand>
        <name>heme c</name>
        <dbReference type="ChEBI" id="CHEBI:61717"/>
        <label>2</label>
    </ligand>
</feature>
<dbReference type="GO" id="GO:0042597">
    <property type="term" value="C:periplasmic space"/>
    <property type="evidence" value="ECO:0007669"/>
    <property type="project" value="UniProtKB-SubCell"/>
</dbReference>
<evidence type="ECO:0000256" key="3">
    <source>
        <dbReference type="ARBA" id="ARBA00022617"/>
    </source>
</evidence>
<feature type="binding site" description="covalent" evidence="8">
    <location>
        <position position="144"/>
    </location>
    <ligand>
        <name>heme c</name>
        <dbReference type="ChEBI" id="CHEBI:61717"/>
        <label>2</label>
    </ligand>
</feature>
<dbReference type="SUPFAM" id="SSF46626">
    <property type="entry name" value="Cytochrome c"/>
    <property type="match status" value="2"/>
</dbReference>
<evidence type="ECO:0000256" key="5">
    <source>
        <dbReference type="ARBA" id="ARBA00022764"/>
    </source>
</evidence>
<feature type="domain" description="Cytochrome c" evidence="10">
    <location>
        <begin position="132"/>
        <end position="219"/>
    </location>
</feature>
<evidence type="ECO:0000259" key="10">
    <source>
        <dbReference type="PROSITE" id="PS51007"/>
    </source>
</evidence>
<dbReference type="PANTHER" id="PTHR33751">
    <property type="entry name" value="CBB3-TYPE CYTOCHROME C OXIDASE SUBUNIT FIXP"/>
    <property type="match status" value="1"/>
</dbReference>
<feature type="domain" description="Cytochrome c" evidence="10">
    <location>
        <begin position="34"/>
        <end position="122"/>
    </location>
</feature>
<dbReference type="PIRSF" id="PIRSF000005">
    <property type="entry name" value="Cytochrome_c4"/>
    <property type="match status" value="1"/>
</dbReference>
<evidence type="ECO:0000313" key="11">
    <source>
        <dbReference type="EMBL" id="PDH35026.1"/>
    </source>
</evidence>
<dbReference type="EMBL" id="NTJZ01000002">
    <property type="protein sequence ID" value="PDH35026.1"/>
    <property type="molecule type" value="Genomic_DNA"/>
</dbReference>
<evidence type="ECO:0000256" key="7">
    <source>
        <dbReference type="ARBA" id="ARBA00023004"/>
    </source>
</evidence>
<dbReference type="GO" id="GO:0009055">
    <property type="term" value="F:electron transfer activity"/>
    <property type="evidence" value="ECO:0007669"/>
    <property type="project" value="InterPro"/>
</dbReference>
<reference evidence="11 12" key="1">
    <citation type="submission" date="2017-08" db="EMBL/GenBank/DDBJ databases">
        <title>Fine stratification of microbial communities through a metagenomic profile of the photic zone.</title>
        <authorList>
            <person name="Haro-Moreno J.M."/>
            <person name="Lopez-Perez M."/>
            <person name="De La Torre J."/>
            <person name="Picazo A."/>
            <person name="Camacho A."/>
            <person name="Rodriguez-Valera F."/>
        </authorList>
    </citation>
    <scope>NUCLEOTIDE SEQUENCE [LARGE SCALE GENOMIC DNA]</scope>
    <source>
        <strain evidence="11">MED-G28</strain>
    </source>
</reference>
<evidence type="ECO:0000256" key="8">
    <source>
        <dbReference type="PIRSR" id="PIRSR000005-1"/>
    </source>
</evidence>
<dbReference type="Pfam" id="PF00034">
    <property type="entry name" value="Cytochrom_C"/>
    <property type="match status" value="2"/>
</dbReference>
<feature type="binding site" description="covalent" evidence="8">
    <location>
        <position position="48"/>
    </location>
    <ligand>
        <name>heme c</name>
        <dbReference type="ChEBI" id="CHEBI:61717"/>
        <label>1</label>
    </ligand>
</feature>
<evidence type="ECO:0000256" key="1">
    <source>
        <dbReference type="ARBA" id="ARBA00004418"/>
    </source>
</evidence>
<dbReference type="Proteomes" id="UP000219329">
    <property type="component" value="Unassembled WGS sequence"/>
</dbReference>
<accession>A0A2A5WFY7</accession>
<dbReference type="AlphaFoldDB" id="A0A2A5WFY7"/>
<sequence>MPDPFWRNGMIGKREVIVFFAALSFCFIKAYAAENLSDLREPYNDRYCTTCHGSDGRGNYGIKAPRLAGMEPWYLKRQLENFRAGIRGTHSSDREGIAMQSMAVKLSDSSITDIISWVGSWDYVATEITIEGNESLGQQLYIQCASCHGANGEGNEALGAPALRGQNDWYLATQLRNFIEGWRGSHPQDSLGQQMILMAQSLQNDDGIKNVVSYINTLSRK</sequence>
<dbReference type="InterPro" id="IPR050597">
    <property type="entry name" value="Cytochrome_c_Oxidase_Subunit"/>
</dbReference>
<gene>
    <name evidence="11" type="ORF">CNF02_03080</name>
</gene>
<dbReference type="PANTHER" id="PTHR33751:SF9">
    <property type="entry name" value="CYTOCHROME C4"/>
    <property type="match status" value="1"/>
</dbReference>
<proteinExistence type="predicted"/>
<keyword evidence="6" id="KW-0249">Electron transport</keyword>
<dbReference type="PROSITE" id="PS51007">
    <property type="entry name" value="CYTC"/>
    <property type="match status" value="2"/>
</dbReference>
<dbReference type="InterPro" id="IPR036909">
    <property type="entry name" value="Cyt_c-like_dom_sf"/>
</dbReference>
<keyword evidence="2" id="KW-0813">Transport</keyword>
<evidence type="ECO:0000256" key="2">
    <source>
        <dbReference type="ARBA" id="ARBA00022448"/>
    </source>
</evidence>
<name>A0A2A5WFY7_9GAMM</name>
<dbReference type="GO" id="GO:0005506">
    <property type="term" value="F:iron ion binding"/>
    <property type="evidence" value="ECO:0007669"/>
    <property type="project" value="InterPro"/>
</dbReference>
<evidence type="ECO:0000256" key="6">
    <source>
        <dbReference type="ARBA" id="ARBA00022982"/>
    </source>
</evidence>
<evidence type="ECO:0000313" key="12">
    <source>
        <dbReference type="Proteomes" id="UP000219329"/>
    </source>
</evidence>
<keyword evidence="3 8" id="KW-0349">Heme</keyword>
<feature type="binding site" description="axial binding residue" evidence="9">
    <location>
        <position position="195"/>
    </location>
    <ligand>
        <name>heme c</name>
        <dbReference type="ChEBI" id="CHEBI:61717"/>
        <label>2</label>
    </ligand>
    <ligandPart>
        <name>Fe</name>
        <dbReference type="ChEBI" id="CHEBI:18248"/>
    </ligandPart>
</feature>